<dbReference type="Proteomes" id="UP000006008">
    <property type="component" value="Unassembled WGS sequence"/>
</dbReference>
<protein>
    <submittedName>
        <fullName evidence="2">Uncharacterized protein</fullName>
    </submittedName>
</protein>
<name>G5H5W4_9BACT</name>
<dbReference type="PATRIC" id="fig|742725.3.peg.366"/>
<feature type="compositionally biased region" description="Polar residues" evidence="1">
    <location>
        <begin position="337"/>
        <end position="351"/>
    </location>
</feature>
<dbReference type="eggNOG" id="COG2885">
    <property type="taxonomic scope" value="Bacteria"/>
</dbReference>
<dbReference type="EMBL" id="ADLD01000004">
    <property type="protein sequence ID" value="EHB93058.1"/>
    <property type="molecule type" value="Genomic_DNA"/>
</dbReference>
<dbReference type="STRING" id="742725.HMPREF9450_00324"/>
<gene>
    <name evidence="2" type="ORF">HMPREF9450_00324</name>
</gene>
<proteinExistence type="predicted"/>
<evidence type="ECO:0000313" key="3">
    <source>
        <dbReference type="Proteomes" id="UP000006008"/>
    </source>
</evidence>
<dbReference type="AlphaFoldDB" id="G5H5W4"/>
<dbReference type="HOGENOM" id="CLU_789025_0_0_10"/>
<comment type="caution">
    <text evidence="2">The sequence shown here is derived from an EMBL/GenBank/DDBJ whole genome shotgun (WGS) entry which is preliminary data.</text>
</comment>
<sequence length="351" mass="38976">MRRAAHIVWLLLAVLVRQSGLCALLPGTVLPQAALAAPPAPLSGNRSDTVQHVELSFRFDRSLLDSAYRDNSSALHTLRNWLGPSCCASRIDSIGIFSYSSMEGYGWHNGQLARDRGRAVKGYLVWKYPHLNQYRIYIHPQGEDWAGLLRRLSDMPDLPSRDQIANLFDTGLSEEELKNRFRILIDSQSYRYLQSTLFPSLRRAIVRIYWKDSVPDVLTAGIQSDAFSAAIADAPEKEVIYTAEEKPPLHGSATPQTTTPQPALPPVPASLPETAPPRPLRPEPPAPPQRLLHRPLPHPLTSHPFHRSDKTTVASGRIPRPPAGQSKPTFYIGRHSPPTSKPNSAWATVGR</sequence>
<dbReference type="RefSeq" id="WP_009133130.1">
    <property type="nucleotide sequence ID" value="NZ_JH370371.1"/>
</dbReference>
<feature type="region of interest" description="Disordered" evidence="1">
    <location>
        <begin position="247"/>
        <end position="351"/>
    </location>
</feature>
<accession>G5H5W4</accession>
<keyword evidence="3" id="KW-1185">Reference proteome</keyword>
<evidence type="ECO:0000256" key="1">
    <source>
        <dbReference type="SAM" id="MobiDB-lite"/>
    </source>
</evidence>
<organism evidence="2 3">
    <name type="scientific">Alistipes indistinctus YIT 12060</name>
    <dbReference type="NCBI Taxonomy" id="742725"/>
    <lineage>
        <taxon>Bacteria</taxon>
        <taxon>Pseudomonadati</taxon>
        <taxon>Bacteroidota</taxon>
        <taxon>Bacteroidia</taxon>
        <taxon>Bacteroidales</taxon>
        <taxon>Rikenellaceae</taxon>
        <taxon>Alistipes</taxon>
    </lineage>
</organism>
<feature type="compositionally biased region" description="Pro residues" evidence="1">
    <location>
        <begin position="262"/>
        <end position="288"/>
    </location>
</feature>
<evidence type="ECO:0000313" key="2">
    <source>
        <dbReference type="EMBL" id="EHB93058.1"/>
    </source>
</evidence>
<feature type="compositionally biased region" description="Low complexity" evidence="1">
    <location>
        <begin position="252"/>
        <end position="261"/>
    </location>
</feature>
<reference evidence="2 3" key="1">
    <citation type="submission" date="2011-08" db="EMBL/GenBank/DDBJ databases">
        <title>The Genome Sequence of Alistipes indistinctus YIT 12060.</title>
        <authorList>
            <consortium name="The Broad Institute Genome Sequencing Platform"/>
            <person name="Earl A."/>
            <person name="Ward D."/>
            <person name="Feldgarden M."/>
            <person name="Gevers D."/>
            <person name="Morotomi M."/>
            <person name="Young S.K."/>
            <person name="Zeng Q."/>
            <person name="Gargeya S."/>
            <person name="Fitzgerald M."/>
            <person name="Haas B."/>
            <person name="Abouelleil A."/>
            <person name="Alvarado L."/>
            <person name="Arachchi H.M."/>
            <person name="Berlin A."/>
            <person name="Brown A."/>
            <person name="Chapman S.B."/>
            <person name="Chen Z."/>
            <person name="Dunbar C."/>
            <person name="Freedman E."/>
            <person name="Gearin G."/>
            <person name="Gellesch M."/>
            <person name="Goldberg J."/>
            <person name="Griggs A."/>
            <person name="Gujja S."/>
            <person name="Heiman D."/>
            <person name="Howarth C."/>
            <person name="Larson L."/>
            <person name="Lui A."/>
            <person name="MacDonald P.J.P."/>
            <person name="Montmayeur A."/>
            <person name="Murphy C."/>
            <person name="Neiman D."/>
            <person name="Pearson M."/>
            <person name="Priest M."/>
            <person name="Roberts A."/>
            <person name="Saif S."/>
            <person name="Shea T."/>
            <person name="Shenoy N."/>
            <person name="Sisk P."/>
            <person name="Stolte C."/>
            <person name="Sykes S."/>
            <person name="Wortman J."/>
            <person name="Nusbaum C."/>
            <person name="Birren B."/>
        </authorList>
    </citation>
    <scope>NUCLEOTIDE SEQUENCE [LARGE SCALE GENOMIC DNA]</scope>
    <source>
        <strain evidence="2 3">YIT 12060</strain>
    </source>
</reference>